<dbReference type="InterPro" id="IPR029058">
    <property type="entry name" value="AB_hydrolase_fold"/>
</dbReference>
<proteinExistence type="predicted"/>
<gene>
    <name evidence="2" type="ORF">HEB94_005540</name>
</gene>
<accession>A0A927MYT0</accession>
<dbReference type="RefSeq" id="WP_192752415.1">
    <property type="nucleotide sequence ID" value="NZ_BAABJL010000172.1"/>
</dbReference>
<dbReference type="Proteomes" id="UP000638648">
    <property type="component" value="Unassembled WGS sequence"/>
</dbReference>
<keyword evidence="3" id="KW-1185">Reference proteome</keyword>
<dbReference type="InterPro" id="IPR050266">
    <property type="entry name" value="AB_hydrolase_sf"/>
</dbReference>
<dbReference type="InterPro" id="IPR000073">
    <property type="entry name" value="AB_hydrolase_1"/>
</dbReference>
<dbReference type="EMBL" id="JADBEM010000001">
    <property type="protein sequence ID" value="MBE1608692.1"/>
    <property type="molecule type" value="Genomic_DNA"/>
</dbReference>
<evidence type="ECO:0000313" key="2">
    <source>
        <dbReference type="EMBL" id="MBE1608692.1"/>
    </source>
</evidence>
<dbReference type="Pfam" id="PF00561">
    <property type="entry name" value="Abhydrolase_1"/>
    <property type="match status" value="1"/>
</dbReference>
<dbReference type="GO" id="GO:0016020">
    <property type="term" value="C:membrane"/>
    <property type="evidence" value="ECO:0007669"/>
    <property type="project" value="TreeGrafter"/>
</dbReference>
<name>A0A927MYT0_9ACTN</name>
<dbReference type="PANTHER" id="PTHR43798:SF33">
    <property type="entry name" value="HYDROLASE, PUTATIVE (AFU_ORTHOLOGUE AFUA_2G14860)-RELATED"/>
    <property type="match status" value="1"/>
</dbReference>
<feature type="domain" description="AB hydrolase-1" evidence="1">
    <location>
        <begin position="22"/>
        <end position="127"/>
    </location>
</feature>
<dbReference type="SUPFAM" id="SSF53474">
    <property type="entry name" value="alpha/beta-Hydrolases"/>
    <property type="match status" value="1"/>
</dbReference>
<dbReference type="Gene3D" id="3.40.50.1820">
    <property type="entry name" value="alpha/beta hydrolase"/>
    <property type="match status" value="1"/>
</dbReference>
<reference evidence="2" key="1">
    <citation type="submission" date="2020-10" db="EMBL/GenBank/DDBJ databases">
        <title>Sequencing the genomes of 1000 actinobacteria strains.</title>
        <authorList>
            <person name="Klenk H.-P."/>
        </authorList>
    </citation>
    <scope>NUCLEOTIDE SEQUENCE</scope>
    <source>
        <strain evidence="2">DSM 45354</strain>
    </source>
</reference>
<dbReference type="PANTHER" id="PTHR43798">
    <property type="entry name" value="MONOACYLGLYCEROL LIPASE"/>
    <property type="match status" value="1"/>
</dbReference>
<evidence type="ECO:0000259" key="1">
    <source>
        <dbReference type="Pfam" id="PF00561"/>
    </source>
</evidence>
<organism evidence="2 3">
    <name type="scientific">Actinopolymorpha pittospori</name>
    <dbReference type="NCBI Taxonomy" id="648752"/>
    <lineage>
        <taxon>Bacteria</taxon>
        <taxon>Bacillati</taxon>
        <taxon>Actinomycetota</taxon>
        <taxon>Actinomycetes</taxon>
        <taxon>Propionibacteriales</taxon>
        <taxon>Actinopolymorphaceae</taxon>
        <taxon>Actinopolymorpha</taxon>
    </lineage>
</organism>
<comment type="caution">
    <text evidence="2">The sequence shown here is derived from an EMBL/GenBank/DDBJ whole genome shotgun (WGS) entry which is preliminary data.</text>
</comment>
<sequence length="270" mass="28947">MTRHVDVNGLKLAVEITGEGHPPVVFVTGLNDDRHVWDVLLSTLSVRTMTVTYDRPDLGDSDPLPQDEASVPRSYGDAASQLRVLLDAAGVPSPRVFVGHSIGGLIIHVYAAQTPADVAGLVYVDATDPDLYADVTGFGPTVADNDLGMKFDWSVGLEEFRRTAVSQVPAVVVASSVGRWATAQSPEKYAPYTLAEVDERWQRWQRRLATGLGAPLLVAHDARHYVHTEAPALVGRAVDAVVRAVRDTNVVQLDPADVDAAGGTLHLTTA</sequence>
<dbReference type="GO" id="GO:0047372">
    <property type="term" value="F:monoacylglycerol lipase activity"/>
    <property type="evidence" value="ECO:0007669"/>
    <property type="project" value="TreeGrafter"/>
</dbReference>
<dbReference type="GO" id="GO:0046464">
    <property type="term" value="P:acylglycerol catabolic process"/>
    <property type="evidence" value="ECO:0007669"/>
    <property type="project" value="TreeGrafter"/>
</dbReference>
<evidence type="ECO:0000313" key="3">
    <source>
        <dbReference type="Proteomes" id="UP000638648"/>
    </source>
</evidence>
<dbReference type="AlphaFoldDB" id="A0A927MYT0"/>
<protein>
    <submittedName>
        <fullName evidence="2">Pimeloyl-ACP methyl ester carboxylesterase</fullName>
    </submittedName>
</protein>